<feature type="transmembrane region" description="Helical" evidence="5">
    <location>
        <begin position="26"/>
        <end position="43"/>
    </location>
</feature>
<dbReference type="EMBL" id="FOAA01000006">
    <property type="protein sequence ID" value="SEK86224.1"/>
    <property type="molecule type" value="Genomic_DNA"/>
</dbReference>
<keyword evidence="8" id="KW-1185">Reference proteome</keyword>
<dbReference type="OrthoDB" id="5573670at2"/>
<dbReference type="AlphaFoldDB" id="A0A1H7KI73"/>
<feature type="region of interest" description="Disordered" evidence="4">
    <location>
        <begin position="400"/>
        <end position="424"/>
    </location>
</feature>
<keyword evidence="2 3" id="KW-0807">Transducer</keyword>
<dbReference type="Gene3D" id="1.10.287.950">
    <property type="entry name" value="Methyl-accepting chemotaxis protein"/>
    <property type="match status" value="1"/>
</dbReference>
<evidence type="ECO:0000259" key="6">
    <source>
        <dbReference type="PROSITE" id="PS50111"/>
    </source>
</evidence>
<reference evidence="8" key="1">
    <citation type="submission" date="2016-10" db="EMBL/GenBank/DDBJ databases">
        <authorList>
            <person name="Varghese N."/>
            <person name="Submissions S."/>
        </authorList>
    </citation>
    <scope>NUCLEOTIDE SEQUENCE [LARGE SCALE GENOMIC DNA]</scope>
    <source>
        <strain evidence="8">DSM 241</strain>
    </source>
</reference>
<dbReference type="PANTHER" id="PTHR32089">
    <property type="entry name" value="METHYL-ACCEPTING CHEMOTAXIS PROTEIN MCPB"/>
    <property type="match status" value="1"/>
</dbReference>
<evidence type="ECO:0000256" key="1">
    <source>
        <dbReference type="ARBA" id="ARBA00004370"/>
    </source>
</evidence>
<keyword evidence="5" id="KW-0472">Membrane</keyword>
<comment type="subcellular location">
    <subcellularLocation>
        <location evidence="1">Membrane</location>
    </subcellularLocation>
</comment>
<dbReference type="STRING" id="1396821.SAMN05444515_1064"/>
<feature type="transmembrane region" description="Helical" evidence="5">
    <location>
        <begin position="63"/>
        <end position="83"/>
    </location>
</feature>
<dbReference type="GO" id="GO:0006935">
    <property type="term" value="P:chemotaxis"/>
    <property type="evidence" value="ECO:0007669"/>
    <property type="project" value="UniProtKB-ARBA"/>
</dbReference>
<dbReference type="Proteomes" id="UP000199256">
    <property type="component" value="Unassembled WGS sequence"/>
</dbReference>
<dbReference type="PANTHER" id="PTHR32089:SF112">
    <property type="entry name" value="LYSOZYME-LIKE PROTEIN-RELATED"/>
    <property type="match status" value="1"/>
</dbReference>
<dbReference type="SUPFAM" id="SSF58104">
    <property type="entry name" value="Methyl-accepting chemotaxis protein (MCP) signaling domain"/>
    <property type="match status" value="1"/>
</dbReference>
<name>A0A1H7KI73_9GAMM</name>
<keyword evidence="5" id="KW-0812">Transmembrane</keyword>
<evidence type="ECO:0000256" key="5">
    <source>
        <dbReference type="SAM" id="Phobius"/>
    </source>
</evidence>
<proteinExistence type="predicted"/>
<dbReference type="GO" id="GO:0016020">
    <property type="term" value="C:membrane"/>
    <property type="evidence" value="ECO:0007669"/>
    <property type="project" value="UniProtKB-SubCell"/>
</dbReference>
<dbReference type="InterPro" id="IPR004089">
    <property type="entry name" value="MCPsignal_dom"/>
</dbReference>
<dbReference type="Pfam" id="PF00015">
    <property type="entry name" value="MCPsignal"/>
    <property type="match status" value="1"/>
</dbReference>
<accession>A0A1H7KI73</accession>
<evidence type="ECO:0000256" key="4">
    <source>
        <dbReference type="SAM" id="MobiDB-lite"/>
    </source>
</evidence>
<gene>
    <name evidence="7" type="ORF">SAMN05444515_1064</name>
</gene>
<dbReference type="PROSITE" id="PS50111">
    <property type="entry name" value="CHEMOTAXIS_TRANSDUC_2"/>
    <property type="match status" value="1"/>
</dbReference>
<dbReference type="GO" id="GO:0007165">
    <property type="term" value="P:signal transduction"/>
    <property type="evidence" value="ECO:0007669"/>
    <property type="project" value="UniProtKB-KW"/>
</dbReference>
<evidence type="ECO:0000313" key="8">
    <source>
        <dbReference type="Proteomes" id="UP000199256"/>
    </source>
</evidence>
<organism evidence="7 8">
    <name type="scientific">Ectothiorhodospira marina</name>
    <dbReference type="NCBI Taxonomy" id="1396821"/>
    <lineage>
        <taxon>Bacteria</taxon>
        <taxon>Pseudomonadati</taxon>
        <taxon>Pseudomonadota</taxon>
        <taxon>Gammaproteobacteria</taxon>
        <taxon>Chromatiales</taxon>
        <taxon>Ectothiorhodospiraceae</taxon>
        <taxon>Ectothiorhodospira</taxon>
    </lineage>
</organism>
<evidence type="ECO:0000256" key="2">
    <source>
        <dbReference type="ARBA" id="ARBA00023224"/>
    </source>
</evidence>
<dbReference type="RefSeq" id="WP_143050439.1">
    <property type="nucleotide sequence ID" value="NZ_FOAA01000006.1"/>
</dbReference>
<sequence length="424" mass="46801">MTVLTEQRRKLAEASVQQARSLRRNMAISTVLGTLLLSLMVYYTHELPTQLSQWLGISEAAALAALVAIALLGTNFLAGLVFFRISYRNAGSLCRTLEELDRELVKTETQLQASRSAMHATADMDQAFQGFLQQNLQESETSTLGIIERTGRLNQAAGKLLEYLQNSSDNASTMAVDIQQGVEDMNKIAGFVRELPDKIRQDAEVIHHILQEVKQLEGLATSIKEISQQTNLLALNAAIEAARAGESGRGFAVVATEVRALANRASTAADTIESGLSQALAAVESSLVDSNLGDSQHHLEKATQVVDAFQKLQNSYEEMRQFYKSLFSVVTQHNTELAEEISDMLGLMQYQDVEGQRLTRMTDTLAERCQLYADVEHSPIGFKGLTEDLQQLLARYLEDESRHSHPGNRNKTNATDAGPNIELF</sequence>
<keyword evidence="5" id="KW-1133">Transmembrane helix</keyword>
<evidence type="ECO:0000313" key="7">
    <source>
        <dbReference type="EMBL" id="SEK86224.1"/>
    </source>
</evidence>
<protein>
    <submittedName>
        <fullName evidence="7">Methyl-accepting chemotaxis protein</fullName>
    </submittedName>
</protein>
<dbReference type="SMART" id="SM00283">
    <property type="entry name" value="MA"/>
    <property type="match status" value="1"/>
</dbReference>
<evidence type="ECO:0000256" key="3">
    <source>
        <dbReference type="PROSITE-ProRule" id="PRU00284"/>
    </source>
</evidence>
<feature type="domain" description="Methyl-accepting transducer" evidence="6">
    <location>
        <begin position="152"/>
        <end position="349"/>
    </location>
</feature>